<dbReference type="InterPro" id="IPR007737">
    <property type="entry name" value="Mga_HTH"/>
</dbReference>
<keyword evidence="3" id="KW-1185">Reference proteome</keyword>
<name>A0A429Z7Q0_9ENTE</name>
<organism evidence="2 3">
    <name type="scientific">Vagococcus humatus</name>
    <dbReference type="NCBI Taxonomy" id="1889241"/>
    <lineage>
        <taxon>Bacteria</taxon>
        <taxon>Bacillati</taxon>
        <taxon>Bacillota</taxon>
        <taxon>Bacilli</taxon>
        <taxon>Lactobacillales</taxon>
        <taxon>Enterococcaceae</taxon>
        <taxon>Vagococcus</taxon>
    </lineage>
</organism>
<reference evidence="2 3" key="1">
    <citation type="submission" date="2018-03" db="EMBL/GenBank/DDBJ databases">
        <authorList>
            <person name="Gulvik C.A."/>
        </authorList>
    </citation>
    <scope>NUCLEOTIDE SEQUENCE [LARGE SCALE GENOMIC DNA]</scope>
    <source>
        <strain evidence="2 3">JCM 31581</strain>
    </source>
</reference>
<dbReference type="Pfam" id="PF05043">
    <property type="entry name" value="Mga"/>
    <property type="match status" value="1"/>
</dbReference>
<sequence>MELWKKFLTMKEIKKIKLIEEIINKSEVSVDYLAKKLSTTNKLIRGLLTELNIEQKQFYEDSIEYYNIENRMVRLPKKISEDTYTIFYLYLRKKYLNENPTFKILICFLTNRELTMQQISHHLNYSYSYCYKLISKVNNFFKETGYDCFIYKNKYYLQIRGNENQIRLLSYMIITLANKGHENYNNYSYANISVSNTTKFENILKIFSSAIKKGYVLKENIDEELAIMDIIYKEIHLGFYKKFGYLNLKNSQVYETEKMFFYLFITYYLPEHFSSDFGRKVYANLKDLKNTIVLKSTEILEWVEKKYNLPKEFHEFYLFHFIYIYITMNKLCPKITMLEDNMISYANSHVENISRYIYDSYQNEMPQQTLQLFSFRVSELLYSYIYQTLINPVKIVIYSTCCSDEVILFKNAINSLYSSKSILIVEQVEDAEIVISDSLIKLKPNQTFFYFEDFHCTKSWKKLCEFIQMKIIEKN</sequence>
<evidence type="ECO:0000313" key="3">
    <source>
        <dbReference type="Proteomes" id="UP000277864"/>
    </source>
</evidence>
<feature type="domain" description="Mga helix-turn-helix" evidence="1">
    <location>
        <begin position="92"/>
        <end position="171"/>
    </location>
</feature>
<evidence type="ECO:0000259" key="1">
    <source>
        <dbReference type="Pfam" id="PF05043"/>
    </source>
</evidence>
<accession>A0A429Z7Q0</accession>
<dbReference type="AlphaFoldDB" id="A0A429Z7Q0"/>
<gene>
    <name evidence="2" type="ORF">C7P63_01125</name>
</gene>
<protein>
    <recommendedName>
        <fullName evidence="1">Mga helix-turn-helix domain-containing protein</fullName>
    </recommendedName>
</protein>
<dbReference type="OrthoDB" id="2339803at2"/>
<proteinExistence type="predicted"/>
<evidence type="ECO:0000313" key="2">
    <source>
        <dbReference type="EMBL" id="RST89708.1"/>
    </source>
</evidence>
<dbReference type="Proteomes" id="UP000277864">
    <property type="component" value="Unassembled WGS sequence"/>
</dbReference>
<dbReference type="EMBL" id="PXZH01000001">
    <property type="protein sequence ID" value="RST89708.1"/>
    <property type="molecule type" value="Genomic_DNA"/>
</dbReference>
<comment type="caution">
    <text evidence="2">The sequence shown here is derived from an EMBL/GenBank/DDBJ whole genome shotgun (WGS) entry which is preliminary data.</text>
</comment>
<dbReference type="RefSeq" id="WP_125942318.1">
    <property type="nucleotide sequence ID" value="NZ_PXZH01000001.1"/>
</dbReference>